<keyword evidence="3" id="KW-1185">Reference proteome</keyword>
<reference evidence="2" key="3">
    <citation type="submission" date="2019-11" db="EMBL/GenBank/DDBJ databases">
        <title>Complete genome sequence of Vibrio owensii SH-14 isolated from shrimp with acute hepatopancreatic necrosis diease.</title>
        <authorList>
            <person name="Liang X."/>
            <person name="Wang Y."/>
        </authorList>
    </citation>
    <scope>NUCLEOTIDE SEQUENCE</scope>
    <source>
        <strain evidence="2">SH14</strain>
    </source>
</reference>
<gene>
    <name evidence="2" type="ORF">APZ19_15900</name>
    <name evidence="1" type="ORF">D0812_16220</name>
</gene>
<dbReference type="AlphaFoldDB" id="A0AAP9KBE4"/>
<dbReference type="EMBL" id="CP045859">
    <property type="protein sequence ID" value="QGH48492.1"/>
    <property type="molecule type" value="Genomic_DNA"/>
</dbReference>
<dbReference type="Gene3D" id="1.10.1200.10">
    <property type="entry name" value="ACP-like"/>
    <property type="match status" value="1"/>
</dbReference>
<evidence type="ECO:0000313" key="2">
    <source>
        <dbReference type="EMBL" id="QGH48492.1"/>
    </source>
</evidence>
<dbReference type="EMBL" id="CP033137">
    <property type="protein sequence ID" value="AYO15868.1"/>
    <property type="molecule type" value="Genomic_DNA"/>
</dbReference>
<dbReference type="SUPFAM" id="SSF47336">
    <property type="entry name" value="ACP-like"/>
    <property type="match status" value="1"/>
</dbReference>
<evidence type="ECO:0000313" key="4">
    <source>
        <dbReference type="Proteomes" id="UP000390336"/>
    </source>
</evidence>
<sequence>MRKIILEKFNEALEQTDVDQRYEDIRDEQVLLESGLDSLGFAILVALLEEELDFDPFQQMEDAVYPTTFGEFVTIYEKQSA</sequence>
<protein>
    <submittedName>
        <fullName evidence="2">Acyl carrier protein</fullName>
    </submittedName>
</protein>
<proteinExistence type="predicted"/>
<dbReference type="RefSeq" id="WP_054823079.1">
    <property type="nucleotide sequence ID" value="NZ_CP033137.1"/>
</dbReference>
<organism evidence="2 4">
    <name type="scientific">Vibrio owensii</name>
    <dbReference type="NCBI Taxonomy" id="696485"/>
    <lineage>
        <taxon>Bacteria</taxon>
        <taxon>Pseudomonadati</taxon>
        <taxon>Pseudomonadota</taxon>
        <taxon>Gammaproteobacteria</taxon>
        <taxon>Vibrionales</taxon>
        <taxon>Vibrionaceae</taxon>
        <taxon>Vibrio</taxon>
    </lineage>
</organism>
<reference evidence="2 4" key="1">
    <citation type="journal article" date="2015" name="Genome Announc.">
        <title>Draft Genome Sequence of Vibrio owensii Strain SH-14, Which Causes Shrimp Acute Hepatopancreatic Necrosis Disease.</title>
        <authorList>
            <person name="Liu L."/>
            <person name="Xiao J."/>
            <person name="Xia X."/>
            <person name="Pan Y."/>
            <person name="Yan S."/>
            <person name="Wang Y."/>
        </authorList>
    </citation>
    <scope>NUCLEOTIDE SEQUENCE [LARGE SCALE GENOMIC DNA]</scope>
    <source>
        <strain evidence="2 4">SH14</strain>
    </source>
</reference>
<evidence type="ECO:0000313" key="1">
    <source>
        <dbReference type="EMBL" id="AYO15868.1"/>
    </source>
</evidence>
<dbReference type="InterPro" id="IPR036736">
    <property type="entry name" value="ACP-like_sf"/>
</dbReference>
<reference evidence="1 3" key="2">
    <citation type="submission" date="2018-10" db="EMBL/GenBank/DDBJ databases">
        <title>Whole Genome of Vibrio owensii strain 170502, isolated from Acute Hepatopancreatic Necrosis Disease (AHPND) shrimp.</title>
        <authorList>
            <person name="Yan M."/>
            <person name="Wang X."/>
            <person name="Wang Y."/>
        </authorList>
    </citation>
    <scope>NUCLEOTIDE SEQUENCE [LARGE SCALE GENOMIC DNA]</scope>
    <source>
        <strain evidence="1 3">1700302</strain>
    </source>
</reference>
<name>A0AAP9KBE4_9VIBR</name>
<accession>A0AAP9KBE4</accession>
<dbReference type="Proteomes" id="UP000390336">
    <property type="component" value="Chromosome 1"/>
</dbReference>
<evidence type="ECO:0000313" key="3">
    <source>
        <dbReference type="Proteomes" id="UP000272136"/>
    </source>
</evidence>
<dbReference type="Proteomes" id="UP000272136">
    <property type="component" value="Chromosome 1"/>
</dbReference>